<reference evidence="2" key="1">
    <citation type="journal article" date="2020" name="Cell">
        <title>Large-Scale Comparative Analyses of Tick Genomes Elucidate Their Genetic Diversity and Vector Capacities.</title>
        <authorList>
            <consortium name="Tick Genome and Microbiome Consortium (TIGMIC)"/>
            <person name="Jia N."/>
            <person name="Wang J."/>
            <person name="Shi W."/>
            <person name="Du L."/>
            <person name="Sun Y."/>
            <person name="Zhan W."/>
            <person name="Jiang J.F."/>
            <person name="Wang Q."/>
            <person name="Zhang B."/>
            <person name="Ji P."/>
            <person name="Bell-Sakyi L."/>
            <person name="Cui X.M."/>
            <person name="Yuan T.T."/>
            <person name="Jiang B.G."/>
            <person name="Yang W.F."/>
            <person name="Lam T.T."/>
            <person name="Chang Q.C."/>
            <person name="Ding S.J."/>
            <person name="Wang X.J."/>
            <person name="Zhu J.G."/>
            <person name="Ruan X.D."/>
            <person name="Zhao L."/>
            <person name="Wei J.T."/>
            <person name="Ye R.Z."/>
            <person name="Que T.C."/>
            <person name="Du C.H."/>
            <person name="Zhou Y.H."/>
            <person name="Cheng J.X."/>
            <person name="Dai P.F."/>
            <person name="Guo W.B."/>
            <person name="Han X.H."/>
            <person name="Huang E.J."/>
            <person name="Li L.F."/>
            <person name="Wei W."/>
            <person name="Gao Y.C."/>
            <person name="Liu J.Z."/>
            <person name="Shao H.Z."/>
            <person name="Wang X."/>
            <person name="Wang C.C."/>
            <person name="Yang T.C."/>
            <person name="Huo Q.B."/>
            <person name="Li W."/>
            <person name="Chen H.Y."/>
            <person name="Chen S.E."/>
            <person name="Zhou L.G."/>
            <person name="Ni X.B."/>
            <person name="Tian J.H."/>
            <person name="Sheng Y."/>
            <person name="Liu T."/>
            <person name="Pan Y.S."/>
            <person name="Xia L.Y."/>
            <person name="Li J."/>
            <person name="Zhao F."/>
            <person name="Cao W.C."/>
        </authorList>
    </citation>
    <scope>NUCLEOTIDE SEQUENCE</scope>
    <source>
        <strain evidence="2">Rmic-2018</strain>
    </source>
</reference>
<dbReference type="EMBL" id="JABSTU010000006">
    <property type="protein sequence ID" value="KAH8027200.1"/>
    <property type="molecule type" value="Genomic_DNA"/>
</dbReference>
<dbReference type="PANTHER" id="PTHR43157:SF31">
    <property type="entry name" value="PHOSPHATIDYLINOSITOL-GLYCAN BIOSYNTHESIS CLASS F PROTEIN"/>
    <property type="match status" value="1"/>
</dbReference>
<protein>
    <submittedName>
        <fullName evidence="2">Uncharacterized protein</fullName>
    </submittedName>
</protein>
<organism evidence="2 3">
    <name type="scientific">Rhipicephalus microplus</name>
    <name type="common">Cattle tick</name>
    <name type="synonym">Boophilus microplus</name>
    <dbReference type="NCBI Taxonomy" id="6941"/>
    <lineage>
        <taxon>Eukaryota</taxon>
        <taxon>Metazoa</taxon>
        <taxon>Ecdysozoa</taxon>
        <taxon>Arthropoda</taxon>
        <taxon>Chelicerata</taxon>
        <taxon>Arachnida</taxon>
        <taxon>Acari</taxon>
        <taxon>Parasitiformes</taxon>
        <taxon>Ixodida</taxon>
        <taxon>Ixodoidea</taxon>
        <taxon>Ixodidae</taxon>
        <taxon>Rhipicephalinae</taxon>
        <taxon>Rhipicephalus</taxon>
        <taxon>Boophilus</taxon>
    </lineage>
</organism>
<dbReference type="Proteomes" id="UP000821866">
    <property type="component" value="Chromosome 4"/>
</dbReference>
<reference evidence="2" key="2">
    <citation type="submission" date="2021-09" db="EMBL/GenBank/DDBJ databases">
        <authorList>
            <person name="Jia N."/>
            <person name="Wang J."/>
            <person name="Shi W."/>
            <person name="Du L."/>
            <person name="Sun Y."/>
            <person name="Zhan W."/>
            <person name="Jiang J."/>
            <person name="Wang Q."/>
            <person name="Zhang B."/>
            <person name="Ji P."/>
            <person name="Sakyi L.B."/>
            <person name="Cui X."/>
            <person name="Yuan T."/>
            <person name="Jiang B."/>
            <person name="Yang W."/>
            <person name="Lam T.T.-Y."/>
            <person name="Chang Q."/>
            <person name="Ding S."/>
            <person name="Wang X."/>
            <person name="Zhu J."/>
            <person name="Ruan X."/>
            <person name="Zhao L."/>
            <person name="Wei J."/>
            <person name="Que T."/>
            <person name="Du C."/>
            <person name="Cheng J."/>
            <person name="Dai P."/>
            <person name="Han X."/>
            <person name="Huang E."/>
            <person name="Gao Y."/>
            <person name="Liu J."/>
            <person name="Shao H."/>
            <person name="Ye R."/>
            <person name="Li L."/>
            <person name="Wei W."/>
            <person name="Wang X."/>
            <person name="Wang C."/>
            <person name="Huo Q."/>
            <person name="Li W."/>
            <person name="Guo W."/>
            <person name="Chen H."/>
            <person name="Chen S."/>
            <person name="Zhou L."/>
            <person name="Zhou L."/>
            <person name="Ni X."/>
            <person name="Tian J."/>
            <person name="Zhou Y."/>
            <person name="Sheng Y."/>
            <person name="Liu T."/>
            <person name="Pan Y."/>
            <person name="Xia L."/>
            <person name="Li J."/>
            <person name="Zhao F."/>
            <person name="Cao W."/>
        </authorList>
    </citation>
    <scope>NUCLEOTIDE SEQUENCE</scope>
    <source>
        <strain evidence="2">Rmic-2018</strain>
        <tissue evidence="2">Larvae</tissue>
    </source>
</reference>
<evidence type="ECO:0000256" key="1">
    <source>
        <dbReference type="ARBA" id="ARBA00023002"/>
    </source>
</evidence>
<gene>
    <name evidence="2" type="ORF">HPB51_003642</name>
</gene>
<dbReference type="GO" id="GO:0016491">
    <property type="term" value="F:oxidoreductase activity"/>
    <property type="evidence" value="ECO:0007669"/>
    <property type="project" value="UniProtKB-KW"/>
</dbReference>
<dbReference type="InterPro" id="IPR036291">
    <property type="entry name" value="NAD(P)-bd_dom_sf"/>
</dbReference>
<evidence type="ECO:0000313" key="3">
    <source>
        <dbReference type="Proteomes" id="UP000821866"/>
    </source>
</evidence>
<dbReference type="Gene3D" id="3.40.50.720">
    <property type="entry name" value="NAD(P)-binding Rossmann-like Domain"/>
    <property type="match status" value="1"/>
</dbReference>
<sequence>MKRSGPSRVVNVTSSLYRLGRVPWDQLETAARGGANFEYPGVESTYASSKLLLNLFSVELARQLRGTGRANRRFCVYLHGLDYRGLSISPRKGARGPVHLASSPKLRNVSGKYFVSCRQSSWSRKVLDEETAHKVWCRSAELVRAVLEDVDNGIFEHAKTHRPQLLQWCSTRRATLGQLQDTATGVVPQLRVRPLDDWARSFADSQFYRARFAVVLPA</sequence>
<keyword evidence="3" id="KW-1185">Reference proteome</keyword>
<dbReference type="PANTHER" id="PTHR43157">
    <property type="entry name" value="PHOSPHATIDYLINOSITOL-GLYCAN BIOSYNTHESIS CLASS F PROTEIN-RELATED"/>
    <property type="match status" value="1"/>
</dbReference>
<keyword evidence="1" id="KW-0560">Oxidoreductase</keyword>
<comment type="caution">
    <text evidence="2">The sequence shown here is derived from an EMBL/GenBank/DDBJ whole genome shotgun (WGS) entry which is preliminary data.</text>
</comment>
<proteinExistence type="predicted"/>
<dbReference type="AlphaFoldDB" id="A0A9J6DZM1"/>
<name>A0A9J6DZM1_RHIMP</name>
<accession>A0A9J6DZM1</accession>
<evidence type="ECO:0000313" key="2">
    <source>
        <dbReference type="EMBL" id="KAH8027200.1"/>
    </source>
</evidence>
<dbReference type="SUPFAM" id="SSF51735">
    <property type="entry name" value="NAD(P)-binding Rossmann-fold domains"/>
    <property type="match status" value="1"/>
</dbReference>